<dbReference type="Gene3D" id="3.10.129.10">
    <property type="entry name" value="Hotdog Thioesterase"/>
    <property type="match status" value="1"/>
</dbReference>
<evidence type="ECO:0000313" key="2">
    <source>
        <dbReference type="Proteomes" id="UP000440096"/>
    </source>
</evidence>
<dbReference type="Proteomes" id="UP000440096">
    <property type="component" value="Unassembled WGS sequence"/>
</dbReference>
<organism evidence="1 2">
    <name type="scientific">Amycolatopsis pithecellobii</name>
    <dbReference type="NCBI Taxonomy" id="664692"/>
    <lineage>
        <taxon>Bacteria</taxon>
        <taxon>Bacillati</taxon>
        <taxon>Actinomycetota</taxon>
        <taxon>Actinomycetes</taxon>
        <taxon>Pseudonocardiales</taxon>
        <taxon>Pseudonocardiaceae</taxon>
        <taxon>Amycolatopsis</taxon>
    </lineage>
</organism>
<dbReference type="InterPro" id="IPR029069">
    <property type="entry name" value="HotDog_dom_sf"/>
</dbReference>
<name>A0A6N7Z5F2_9PSEU</name>
<dbReference type="PANTHER" id="PTHR31793">
    <property type="entry name" value="4-HYDROXYBENZOYL-COA THIOESTERASE FAMILY MEMBER"/>
    <property type="match status" value="1"/>
</dbReference>
<comment type="caution">
    <text evidence="1">The sequence shown here is derived from an EMBL/GenBank/DDBJ whole genome shotgun (WGS) entry which is preliminary data.</text>
</comment>
<dbReference type="SUPFAM" id="SSF54637">
    <property type="entry name" value="Thioesterase/thiol ester dehydrase-isomerase"/>
    <property type="match status" value="1"/>
</dbReference>
<reference evidence="1 2" key="1">
    <citation type="submission" date="2019-11" db="EMBL/GenBank/DDBJ databases">
        <title>Draft genome of Amycolatopsis RM579.</title>
        <authorList>
            <person name="Duangmal K."/>
            <person name="Mingma R."/>
        </authorList>
    </citation>
    <scope>NUCLEOTIDE SEQUENCE [LARGE SCALE GENOMIC DNA]</scope>
    <source>
        <strain evidence="1 2">RM579</strain>
    </source>
</reference>
<dbReference type="RefSeq" id="WP_312868404.1">
    <property type="nucleotide sequence ID" value="NZ_WMBA01000040.1"/>
</dbReference>
<keyword evidence="2" id="KW-1185">Reference proteome</keyword>
<dbReference type="EMBL" id="WMBA01000040">
    <property type="protein sequence ID" value="MTD56849.1"/>
    <property type="molecule type" value="Genomic_DNA"/>
</dbReference>
<proteinExistence type="predicted"/>
<protein>
    <submittedName>
        <fullName evidence="1">Acyl-CoA thioesterase</fullName>
    </submittedName>
</protein>
<accession>A0A6N7Z5F2</accession>
<dbReference type="Pfam" id="PF13279">
    <property type="entry name" value="4HBT_2"/>
    <property type="match status" value="1"/>
</dbReference>
<gene>
    <name evidence="1" type="ORF">GKO32_23160</name>
</gene>
<evidence type="ECO:0000313" key="1">
    <source>
        <dbReference type="EMBL" id="MTD56849.1"/>
    </source>
</evidence>
<dbReference type="InterPro" id="IPR050563">
    <property type="entry name" value="4-hydroxybenzoyl-CoA_TE"/>
</dbReference>
<dbReference type="CDD" id="cd00586">
    <property type="entry name" value="4HBT"/>
    <property type="match status" value="1"/>
</dbReference>
<sequence>MYVAMVRPRWSDMDSFGHVNHARMVTLLEEARIPLVFTDAVKAGLPGFAAGMVVVKLSVHYRAPVVVNSTDLRVEISLRDLKFASITLDYTVYSGSSTEDTIAAVADTVLAPYDVSTGRPRRFTDEEREFLKDRLADD</sequence>
<dbReference type="AlphaFoldDB" id="A0A6N7Z5F2"/>
<dbReference type="PANTHER" id="PTHR31793:SF24">
    <property type="entry name" value="LONG-CHAIN ACYL-COA THIOESTERASE FADM"/>
    <property type="match status" value="1"/>
</dbReference>
<dbReference type="GO" id="GO:0047617">
    <property type="term" value="F:fatty acyl-CoA hydrolase activity"/>
    <property type="evidence" value="ECO:0007669"/>
    <property type="project" value="TreeGrafter"/>
</dbReference>